<dbReference type="Proteomes" id="UP000290572">
    <property type="component" value="Unassembled WGS sequence"/>
</dbReference>
<feature type="compositionally biased region" description="Polar residues" evidence="1">
    <location>
        <begin position="865"/>
        <end position="876"/>
    </location>
</feature>
<accession>A0A498NNZ8</accession>
<protein>
    <submittedName>
        <fullName evidence="3">Cordon-bleu-like isoform X3</fullName>
    </submittedName>
</protein>
<feature type="region of interest" description="Disordered" evidence="1">
    <location>
        <begin position="172"/>
        <end position="260"/>
    </location>
</feature>
<feature type="compositionally biased region" description="Polar residues" evidence="1">
    <location>
        <begin position="832"/>
        <end position="845"/>
    </location>
</feature>
<feature type="region of interest" description="Disordered" evidence="1">
    <location>
        <begin position="355"/>
        <end position="390"/>
    </location>
</feature>
<feature type="compositionally biased region" description="Polar residues" evidence="1">
    <location>
        <begin position="281"/>
        <end position="293"/>
    </location>
</feature>
<organism evidence="3 4">
    <name type="scientific">Labeo rohita</name>
    <name type="common">Indian major carp</name>
    <name type="synonym">Cyprinus rohita</name>
    <dbReference type="NCBI Taxonomy" id="84645"/>
    <lineage>
        <taxon>Eukaryota</taxon>
        <taxon>Metazoa</taxon>
        <taxon>Chordata</taxon>
        <taxon>Craniata</taxon>
        <taxon>Vertebrata</taxon>
        <taxon>Euteleostomi</taxon>
        <taxon>Actinopterygii</taxon>
        <taxon>Neopterygii</taxon>
        <taxon>Teleostei</taxon>
        <taxon>Ostariophysi</taxon>
        <taxon>Cypriniformes</taxon>
        <taxon>Cyprinidae</taxon>
        <taxon>Labeoninae</taxon>
        <taxon>Labeonini</taxon>
        <taxon>Labeo</taxon>
    </lineage>
</organism>
<feature type="domain" description="RBD" evidence="2">
    <location>
        <begin position="12"/>
        <end position="85"/>
    </location>
</feature>
<dbReference type="Pfam" id="PF09469">
    <property type="entry name" value="Cobl"/>
    <property type="match status" value="1"/>
</dbReference>
<evidence type="ECO:0000313" key="3">
    <source>
        <dbReference type="EMBL" id="RXN33506.1"/>
    </source>
</evidence>
<evidence type="ECO:0007829" key="5">
    <source>
        <dbReference type="PeptideAtlas" id="A0A498NNZ8"/>
    </source>
</evidence>
<feature type="region of interest" description="Disordered" evidence="1">
    <location>
        <begin position="272"/>
        <end position="320"/>
    </location>
</feature>
<dbReference type="AlphaFoldDB" id="A0A498NNZ8"/>
<feature type="compositionally biased region" description="Pro residues" evidence="1">
    <location>
        <begin position="303"/>
        <end position="313"/>
    </location>
</feature>
<dbReference type="PANTHER" id="PTHR21557:SF2">
    <property type="entry name" value="CORDON-BLEU PROTEIN-LIKE 1"/>
    <property type="match status" value="1"/>
</dbReference>
<evidence type="ECO:0000256" key="1">
    <source>
        <dbReference type="SAM" id="MobiDB-lite"/>
    </source>
</evidence>
<feature type="region of interest" description="Disordered" evidence="1">
    <location>
        <begin position="800"/>
        <end position="896"/>
    </location>
</feature>
<reference evidence="3 4" key="1">
    <citation type="submission" date="2018-03" db="EMBL/GenBank/DDBJ databases">
        <title>Draft genome sequence of Rohu Carp (Labeo rohita).</title>
        <authorList>
            <person name="Das P."/>
            <person name="Kushwaha B."/>
            <person name="Joshi C.G."/>
            <person name="Kumar D."/>
            <person name="Nagpure N.S."/>
            <person name="Sahoo L."/>
            <person name="Das S.P."/>
            <person name="Bit A."/>
            <person name="Patnaik S."/>
            <person name="Meher P.K."/>
            <person name="Jayasankar P."/>
            <person name="Koringa P.G."/>
            <person name="Patel N.V."/>
            <person name="Hinsu A.T."/>
            <person name="Kumar R."/>
            <person name="Pandey M."/>
            <person name="Agarwal S."/>
            <person name="Srivastava S."/>
            <person name="Singh M."/>
            <person name="Iquebal M.A."/>
            <person name="Jaiswal S."/>
            <person name="Angadi U.B."/>
            <person name="Kumar N."/>
            <person name="Raza M."/>
            <person name="Shah T.M."/>
            <person name="Rai A."/>
            <person name="Jena J.K."/>
        </authorList>
    </citation>
    <scope>NUCLEOTIDE SEQUENCE [LARGE SCALE GENOMIC DNA]</scope>
    <source>
        <strain evidence="3">DASCIFA01</strain>
        <tissue evidence="3">Testis</tissue>
    </source>
</reference>
<keyword evidence="5" id="KW-1267">Proteomics identification</keyword>
<comment type="caution">
    <text evidence="3">The sequence shown here is derived from an EMBL/GenBank/DDBJ whole genome shotgun (WGS) entry which is preliminary data.</text>
</comment>
<proteinExistence type="evidence at protein level"/>
<sequence>MDPQEDLIDRDITLTVLLPGGQETTATVHGSKPVMDVLVTLCAQHHLVPSDHAIKLISTNQNHINFKPNSMIGSLEFERVVLQTKGSENKKKPHVPVATVRLLINYKKTHKAVVRINPTVPLAELMPTVCEKCEFDPDATILLRTYQSEEPLDLTKTLNDYGIRELYAKDIKGGDEEQKSPVKEKNHREKGNKGFFGLFKKNKKTPEQAATGSASTSPEWNGQCADRVNGVNGHSTLPVVPADMPKKRHAPQPPMTASQSVACGLHARDFSDLSESDSARKQGQLSRISSTESSLKRTKRRAPPPPCDYPTPPDADNKVEEAQWDNKSSYKYKARIADHCPAIAKVMSELAESLQARKQRTPSSVNSSISQNQLDDDSSTSLFSEHHTPEAELEALSGCQLQRNPSEREGLTTFTVVPQRRQQSRQCFEVPLNLKTPDATKAEQELCPGDPVALEMPTTELLEAVPTEPFRNGCKGSDTSEHLEVLHLQPVEQENQACTDVESVTMQWSPEQSQWAEQHYDITSTTRSPGHKIEALRDPRLTGSTSAAAYQHSWANDDISALTASNLLKRYAERYSAILDLPCESGLMGYPDAAISVSVRGPGVVNNGPPLLNGRKVEESWLESVYPPLGCVPEILPKAPLSVTDVSVSACNSPVIGSGSLPEPCFSRSSCNSQSGNQEYSSTPYSTTFLQPVGTYGGSLFHPTPSHASLVSTYNANTSPNLAAYSYPNTRYPSQAVLPAGYSPPPPPSAYLTPPNPIPAVGYSYPATSLGGSVSESDAPSATSLSKSYYPSTQSEMFEEFDFGGNSNTDSRSEGSPLYRPSGDETVDKPNGFSQSADVTSSSFKPANHGDSLRSLETLTVAMSGRSNGTSGQRFPSTSTSVVSSHQHLCLDANTP</sequence>
<evidence type="ECO:0000313" key="4">
    <source>
        <dbReference type="Proteomes" id="UP000290572"/>
    </source>
</evidence>
<keyword evidence="4" id="KW-1185">Reference proteome</keyword>
<feature type="compositionally biased region" description="Polar residues" evidence="1">
    <location>
        <begin position="208"/>
        <end position="220"/>
    </location>
</feature>
<dbReference type="GO" id="GO:0007165">
    <property type="term" value="P:signal transduction"/>
    <property type="evidence" value="ECO:0007669"/>
    <property type="project" value="InterPro"/>
</dbReference>
<evidence type="ECO:0000259" key="2">
    <source>
        <dbReference type="PROSITE" id="PS50898"/>
    </source>
</evidence>
<dbReference type="GO" id="GO:0003785">
    <property type="term" value="F:actin monomer binding"/>
    <property type="evidence" value="ECO:0007669"/>
    <property type="project" value="InterPro"/>
</dbReference>
<feature type="compositionally biased region" description="Basic and acidic residues" evidence="1">
    <location>
        <begin position="172"/>
        <end position="192"/>
    </location>
</feature>
<name>A0A498NNZ8_LABRO</name>
<dbReference type="InterPro" id="IPR039895">
    <property type="entry name" value="COBL-like"/>
</dbReference>
<dbReference type="PANTHER" id="PTHR21557">
    <property type="entry name" value="CORDON-BLEU"/>
    <property type="match status" value="1"/>
</dbReference>
<dbReference type="EMBL" id="QBIY01011265">
    <property type="protein sequence ID" value="RXN33506.1"/>
    <property type="molecule type" value="Genomic_DNA"/>
</dbReference>
<dbReference type="PROSITE" id="PS50898">
    <property type="entry name" value="RBD"/>
    <property type="match status" value="1"/>
</dbReference>
<dbReference type="Gene3D" id="3.10.20.90">
    <property type="entry name" value="Phosphatidylinositol 3-kinase Catalytic Subunit, Chain A, domain 1"/>
    <property type="match status" value="1"/>
</dbReference>
<gene>
    <name evidence="3" type="ORF">ROHU_015566</name>
</gene>
<dbReference type="STRING" id="84645.A0A498NNZ8"/>
<dbReference type="InterPro" id="IPR019025">
    <property type="entry name" value="Cordon-bleu_ubiquitin_domain"/>
</dbReference>
<dbReference type="InterPro" id="IPR003116">
    <property type="entry name" value="RBD_dom"/>
</dbReference>
<feature type="compositionally biased region" description="Polar residues" evidence="1">
    <location>
        <begin position="361"/>
        <end position="383"/>
    </location>
</feature>